<keyword evidence="3" id="KW-0963">Cytoplasm</keyword>
<dbReference type="Gene3D" id="1.10.4190.10">
    <property type="entry name" value="Urease accessory protein UreF"/>
    <property type="match status" value="1"/>
</dbReference>
<dbReference type="EMBL" id="AOPO01000001">
    <property type="protein sequence ID" value="ELY22704.1"/>
    <property type="molecule type" value="Genomic_DNA"/>
</dbReference>
<comment type="subunit">
    <text evidence="3">UreD, UreF and UreG form a complex that acts as a GTP-hydrolysis-dependent molecular chaperone, activating the urease apoprotein by helping to assemble the nickel containing metallocenter of UreC. The UreE protein probably delivers the nickel.</text>
</comment>
<dbReference type="PANTHER" id="PTHR33620:SF1">
    <property type="entry name" value="UREASE ACCESSORY PROTEIN F"/>
    <property type="match status" value="1"/>
</dbReference>
<sequence length="276" mass="30108">MADIHMVIRTVIHTTTIMTTRMSTTMPTELTALESQSDELALLGLMQLVSPALPIGAFVFSQGLESAFELDWVRDEASLAEWLNGVLEDGLTRCELPVLARLHDAFGQAFGQADMAEGRKSIAAWDEWLAATRETAELAAEDSRLGASLKRLLGSLNLLPREQQLQSEGLLPPLLPPQAGYVTLFAYTAHVRGVSVRQTLLGFAWAWMENQLAVACKALPLGHTAAQRVIEQLRPALVNAVNQALTLDDEELGPVLPGLALASALHETQYSRLFRS</sequence>
<dbReference type="HAMAP" id="MF_01385">
    <property type="entry name" value="UreF"/>
    <property type="match status" value="1"/>
</dbReference>
<keyword evidence="2 3" id="KW-0143">Chaperone</keyword>
<comment type="similarity">
    <text evidence="3">Belongs to the UreF family.</text>
</comment>
<name>L9UCU2_9GAMM</name>
<dbReference type="InterPro" id="IPR002639">
    <property type="entry name" value="UreF"/>
</dbReference>
<evidence type="ECO:0000256" key="2">
    <source>
        <dbReference type="ARBA" id="ARBA00023186"/>
    </source>
</evidence>
<protein>
    <recommendedName>
        <fullName evidence="3">Urease accessory protein UreF</fullName>
    </recommendedName>
</protein>
<dbReference type="InterPro" id="IPR038277">
    <property type="entry name" value="UreF_sf"/>
</dbReference>
<dbReference type="PIRSF" id="PIRSF009467">
    <property type="entry name" value="Ureas_acces_UreF"/>
    <property type="match status" value="1"/>
</dbReference>
<comment type="caution">
    <text evidence="4">The sequence shown here is derived from an EMBL/GenBank/DDBJ whole genome shotgun (WGS) entry which is preliminary data.</text>
</comment>
<evidence type="ECO:0000313" key="5">
    <source>
        <dbReference type="Proteomes" id="UP000011651"/>
    </source>
</evidence>
<evidence type="ECO:0000256" key="3">
    <source>
        <dbReference type="HAMAP-Rule" id="MF_01385"/>
    </source>
</evidence>
<organism evidence="4 5">
    <name type="scientific">Vreelandella titanicae BH1</name>
    <dbReference type="NCBI Taxonomy" id="1204738"/>
    <lineage>
        <taxon>Bacteria</taxon>
        <taxon>Pseudomonadati</taxon>
        <taxon>Pseudomonadota</taxon>
        <taxon>Gammaproteobacteria</taxon>
        <taxon>Oceanospirillales</taxon>
        <taxon>Halomonadaceae</taxon>
        <taxon>Vreelandella</taxon>
    </lineage>
</organism>
<dbReference type="Pfam" id="PF01730">
    <property type="entry name" value="UreF"/>
    <property type="match status" value="1"/>
</dbReference>
<dbReference type="GO" id="GO:0016151">
    <property type="term" value="F:nickel cation binding"/>
    <property type="evidence" value="ECO:0007669"/>
    <property type="project" value="UniProtKB-UniRule"/>
</dbReference>
<evidence type="ECO:0000313" key="4">
    <source>
        <dbReference type="EMBL" id="ELY22704.1"/>
    </source>
</evidence>
<proteinExistence type="inferred from homology"/>
<dbReference type="AlphaFoldDB" id="L9UCU2"/>
<reference evidence="4 5" key="1">
    <citation type="journal article" date="2013" name="Genome Announc.">
        <title>Draft Genome of the Marine Gammaproteobacterium Halomonas titanicae.</title>
        <authorList>
            <person name="Sanchez-Porro C."/>
            <person name="de la Haba R.R."/>
            <person name="Cruz-Hernandez N."/>
            <person name="Gonzalez J.M."/>
            <person name="Reyes-Guirao C."/>
            <person name="Navarro-Sampedro L."/>
            <person name="Carballo M."/>
            <person name="Ventosa A."/>
        </authorList>
    </citation>
    <scope>NUCLEOTIDE SEQUENCE [LARGE SCALE GENOMIC DNA]</scope>
    <source>
        <strain evidence="4 5">BH1</strain>
    </source>
</reference>
<evidence type="ECO:0000256" key="1">
    <source>
        <dbReference type="ARBA" id="ARBA00022988"/>
    </source>
</evidence>
<comment type="subcellular location">
    <subcellularLocation>
        <location evidence="3">Cytoplasm</location>
    </subcellularLocation>
</comment>
<gene>
    <name evidence="3" type="primary">ureF</name>
    <name evidence="4" type="ORF">HALTITAN_0342</name>
</gene>
<keyword evidence="1 3" id="KW-0996">Nickel insertion</keyword>
<comment type="function">
    <text evidence="3">Required for maturation of urease via the functional incorporation of the urease nickel metallocenter.</text>
</comment>
<dbReference type="PANTHER" id="PTHR33620">
    <property type="entry name" value="UREASE ACCESSORY PROTEIN F"/>
    <property type="match status" value="1"/>
</dbReference>
<accession>L9UCU2</accession>
<dbReference type="GO" id="GO:0005737">
    <property type="term" value="C:cytoplasm"/>
    <property type="evidence" value="ECO:0007669"/>
    <property type="project" value="UniProtKB-SubCell"/>
</dbReference>
<dbReference type="Proteomes" id="UP000011651">
    <property type="component" value="Unassembled WGS sequence"/>
</dbReference>
<dbReference type="PATRIC" id="fig|1204738.3.peg.526"/>